<protein>
    <submittedName>
        <fullName evidence="1">Uncharacterized protein</fullName>
    </submittedName>
</protein>
<dbReference type="Proteomes" id="UP000180215">
    <property type="component" value="Unassembled WGS sequence"/>
</dbReference>
<name>A0A1S1P0C5_METEX</name>
<gene>
    <name evidence="1" type="ORF">BK022_12325</name>
</gene>
<dbReference type="EMBL" id="MNAO01000130">
    <property type="protein sequence ID" value="OHV16413.1"/>
    <property type="molecule type" value="Genomic_DNA"/>
</dbReference>
<reference evidence="1 2" key="1">
    <citation type="submission" date="2016-10" db="EMBL/GenBank/DDBJ databases">
        <title>Draft genome sequence of Methylobacterium extorquens CP3, a seed endophyte of Crotalaria pumila with plant growth-promoting and metal tolerance properties.</title>
        <authorList>
            <person name="Sanchez-Lopez A.S."/>
            <person name="Van Hamme J.D."/>
            <person name="Thijs S."/>
            <person name="Mcammond B.M."/>
            <person name="Stevens V."/>
            <person name="Gonzalez-Chavez M.D.C."/>
            <person name="Vangronsveld J."/>
        </authorList>
    </citation>
    <scope>NUCLEOTIDE SEQUENCE [LARGE SCALE GENOMIC DNA]</scope>
    <source>
        <strain evidence="1 2">CP3</strain>
    </source>
</reference>
<evidence type="ECO:0000313" key="2">
    <source>
        <dbReference type="Proteomes" id="UP000180215"/>
    </source>
</evidence>
<organism evidence="1 2">
    <name type="scientific">Methylorubrum extorquens</name>
    <name type="common">Methylobacterium dichloromethanicum</name>
    <name type="synonym">Methylobacterium extorquens</name>
    <dbReference type="NCBI Taxonomy" id="408"/>
    <lineage>
        <taxon>Bacteria</taxon>
        <taxon>Pseudomonadati</taxon>
        <taxon>Pseudomonadota</taxon>
        <taxon>Alphaproteobacteria</taxon>
        <taxon>Hyphomicrobiales</taxon>
        <taxon>Methylobacteriaceae</taxon>
        <taxon>Methylorubrum</taxon>
    </lineage>
</organism>
<accession>A0A1S1P0C5</accession>
<sequence>MIKELEAALHALVNARVRLIILYNDFADSYDCLSASTDAVAAIGAYPSVNVCIENSAAPDL</sequence>
<proteinExistence type="predicted"/>
<dbReference type="AlphaFoldDB" id="A0A1S1P0C5"/>
<comment type="caution">
    <text evidence="1">The sequence shown here is derived from an EMBL/GenBank/DDBJ whole genome shotgun (WGS) entry which is preliminary data.</text>
</comment>
<evidence type="ECO:0000313" key="1">
    <source>
        <dbReference type="EMBL" id="OHV16413.1"/>
    </source>
</evidence>